<feature type="domain" description="Alpha-(1-&gt;3)-arabinofuranosyltransferase N-terminal GT-C" evidence="3">
    <location>
        <begin position="38"/>
        <end position="695"/>
    </location>
</feature>
<feature type="compositionally biased region" description="Pro residues" evidence="1">
    <location>
        <begin position="7"/>
        <end position="23"/>
    </location>
</feature>
<organism evidence="5 6">
    <name type="scientific">Streptomyces phaeochromogenes</name>
    <dbReference type="NCBI Taxonomy" id="1923"/>
    <lineage>
        <taxon>Bacteria</taxon>
        <taxon>Bacillati</taxon>
        <taxon>Actinomycetota</taxon>
        <taxon>Actinomycetes</taxon>
        <taxon>Kitasatosporales</taxon>
        <taxon>Streptomycetaceae</taxon>
        <taxon>Streptomyces</taxon>
        <taxon>Streptomyces phaeochromogenes group</taxon>
    </lineage>
</organism>
<evidence type="ECO:0000256" key="1">
    <source>
        <dbReference type="SAM" id="MobiDB-lite"/>
    </source>
</evidence>
<dbReference type="InterPro" id="IPR056997">
    <property type="entry name" value="CBM_AftD"/>
</dbReference>
<dbReference type="NCBIfam" id="NF047619">
    <property type="entry name" value="NADase_discoid"/>
    <property type="match status" value="1"/>
</dbReference>
<evidence type="ECO:0000256" key="2">
    <source>
        <dbReference type="SAM" id="Phobius"/>
    </source>
</evidence>
<feature type="transmembrane region" description="Helical" evidence="2">
    <location>
        <begin position="1284"/>
        <end position="1312"/>
    </location>
</feature>
<feature type="transmembrane region" description="Helical" evidence="2">
    <location>
        <begin position="143"/>
        <end position="176"/>
    </location>
</feature>
<evidence type="ECO:0000259" key="4">
    <source>
        <dbReference type="Pfam" id="PF24607"/>
    </source>
</evidence>
<accession>A0ABZ1HHA8</accession>
<dbReference type="RefSeq" id="WP_326760848.1">
    <property type="nucleotide sequence ID" value="NZ_CP109135.1"/>
</dbReference>
<keyword evidence="6" id="KW-1185">Reference proteome</keyword>
<sequence>MTSTVQAPPPARTRPLAPDPGPARGPRSRRWLLGFWAVVFVLFLAVDPGRQTFDTKLGVALDPWQFLSDLGQLWHDRGGFGGIADQYVGYAFPMLPYYGLCELINLPVWLAERLWMSLIVAVAFWGALRLAERLDIGSNASRLLGALTYALWPVFTIVVGSTSAAALPGAFLPWVLLPLTNERYTARVAALRSALIIPFMGGVNAASTLASLLPVGLYLLSRPRGPRQRKLIAWWIPGVLLATAWWVVPLLMLGIYGENFLPYVESSQTTTDTMAATEALRGAGNWVAYLHFGEAWLPAGWTVAASVVVIVSSALAAGLGLAGLARRDLPERRWLVLTVLSVALITLAGYGGSFGAPFHGVVQDWLDGGLVPFRNIYKFQTGLALALVFGLMHLVGVASQTRGARPVRGRRYVTLVAAILILPGLAWPYLNGSILQPGSFQQLPKYWQSTADWLEKYSPDSRALVVPATAHGIYTWGSPIDQPLDVLAESRWAQRDYVPFGTAGNRRAMDAVEQSLLTGGEVPGLADYLSRAGLYYVVVRNDLDPDQLGYVPTTTVKRTLEESGYRRVTGLGPVMTGGRIAENTPVQIEGLYPRQRAVEIYEPASADVPRPGQAGLKAVADTAVVSGGPEALLPLSADPTMRDRAAVLTGDNHPGLGAPELQVVGDGLRRADTRFGLVNANTSYTYTRNERNHSGSFQNAGEKPHQILPTEGIGHQTVAELRGARSVSASSSGNWMFYLPQYDPVNAFDGNPNTAWAEGAAGSADGQWLRIGFTDETEIPDSIRVTPLPQDSVRSAATRVRVETERGSETSTLQANGMRQRIKAPEGATSWLKVTIVDSAARRSDLSGAGFSEITIPDVQVTRMLRLPTDAERTDAAAEVVSLHRATDPGGFSPTGTEAGLHRRWTSESAGTYEVKASAVPVPSDELDELLYKVAPEQRNRITATADSTALLGTGLSPRNLTDGNLSTAWIAGDNPTIHLRWPDKQAVGEIVLAPAGGLSTRPTEVNISSPDGSTIAGVDENGVVRFDPITTDRLDITITETAPMTVHNPLADEDLQLPVGLTEAYVPALDQYRTPQPRSTRTFDVPCGEGPTLAVDDELYETSAKGTVQDLVERRPIELTLCQEGRADPELSLGSGSHRVEAGDAGPLAVTDVTLTRGTVTTPTALNRELGIRDWLGDRREVSVGSGAASYLTTYENFNDGWKATLNGKKLDPVRLDGWQQGWRVPAGAGGTVELSYEPSTLYEAGLIGGGVAVLLLAGLVLYRRNSPNTDEPSPVPPPPGLILGTVVLTLVGIVIAGFFALLVPLLALLAWRRHALLVPIAFLALAGAGIAAATGAGEPVSEGAGAFGPTAQLLALIGLFAGLVSVGEVSYGTRSPGGARGPGGGQGFGASGAHGYPGAPGTPPSAPPGTGTPAAPGYPGAPKASALPPPAPGTEAPTEPLPQRRRGESAGPGASESSRAPEAHHGMPGVSGTAEAAGTAGSYGSSGAPTAPGTSPTPGTAPEQGAGPAPGEAETPPAPRVASGPTISARGPGSAQPEPDPPTTRFGFRKPKFRATPPEELRPDRPEAARPADPEDARPARADDPRPARPEETGEGEHT</sequence>
<feature type="compositionally biased region" description="Basic and acidic residues" evidence="1">
    <location>
        <begin position="1559"/>
        <end position="1601"/>
    </location>
</feature>
<proteinExistence type="predicted"/>
<feature type="transmembrane region" description="Helical" evidence="2">
    <location>
        <begin position="114"/>
        <end position="131"/>
    </location>
</feature>
<feature type="transmembrane region" description="Helical" evidence="2">
    <location>
        <begin position="1348"/>
        <end position="1368"/>
    </location>
</feature>
<feature type="transmembrane region" description="Helical" evidence="2">
    <location>
        <begin position="1318"/>
        <end position="1336"/>
    </location>
</feature>
<dbReference type="InterPro" id="IPR021798">
    <property type="entry name" value="AftD_N"/>
</dbReference>
<feature type="transmembrane region" description="Helical" evidence="2">
    <location>
        <begin position="376"/>
        <end position="399"/>
    </location>
</feature>
<feature type="region of interest" description="Disordered" evidence="1">
    <location>
        <begin position="1375"/>
        <end position="1601"/>
    </location>
</feature>
<feature type="compositionally biased region" description="Gly residues" evidence="1">
    <location>
        <begin position="1380"/>
        <end position="1394"/>
    </location>
</feature>
<dbReference type="InterPro" id="IPR057561">
    <property type="entry name" value="NADase_transloc"/>
</dbReference>
<feature type="domain" description="Arabinofuranosyltransferase D third carbohydrate binding module" evidence="4">
    <location>
        <begin position="941"/>
        <end position="1068"/>
    </location>
</feature>
<dbReference type="Pfam" id="PF24607">
    <property type="entry name" value="CBM_AftD"/>
    <property type="match status" value="1"/>
</dbReference>
<dbReference type="SUPFAM" id="SSF49785">
    <property type="entry name" value="Galactose-binding domain-like"/>
    <property type="match status" value="1"/>
</dbReference>
<evidence type="ECO:0000259" key="3">
    <source>
        <dbReference type="Pfam" id="PF11847"/>
    </source>
</evidence>
<evidence type="ECO:0000313" key="5">
    <source>
        <dbReference type="EMBL" id="WSD17992.1"/>
    </source>
</evidence>
<feature type="compositionally biased region" description="Low complexity" evidence="1">
    <location>
        <begin position="1410"/>
        <end position="1428"/>
    </location>
</feature>
<feature type="region of interest" description="Disordered" evidence="1">
    <location>
        <begin position="1"/>
        <end position="23"/>
    </location>
</feature>
<keyword evidence="2" id="KW-1133">Transmembrane helix</keyword>
<feature type="transmembrane region" description="Helical" evidence="2">
    <location>
        <begin position="30"/>
        <end position="46"/>
    </location>
</feature>
<dbReference type="Pfam" id="PF11847">
    <property type="entry name" value="GT-C_AftD"/>
    <property type="match status" value="1"/>
</dbReference>
<evidence type="ECO:0000313" key="6">
    <source>
        <dbReference type="Proteomes" id="UP001340816"/>
    </source>
</evidence>
<feature type="transmembrane region" description="Helical" evidence="2">
    <location>
        <begin position="232"/>
        <end position="256"/>
    </location>
</feature>
<feature type="transmembrane region" description="Helical" evidence="2">
    <location>
        <begin position="411"/>
        <end position="430"/>
    </location>
</feature>
<name>A0ABZ1HHA8_STRPH</name>
<keyword evidence="2" id="KW-0812">Transmembrane</keyword>
<dbReference type="EMBL" id="CP109135">
    <property type="protein sequence ID" value="WSD17992.1"/>
    <property type="molecule type" value="Genomic_DNA"/>
</dbReference>
<feature type="transmembrane region" description="Helical" evidence="2">
    <location>
        <begin position="299"/>
        <end position="322"/>
    </location>
</feature>
<reference evidence="5 6" key="1">
    <citation type="submission" date="2022-10" db="EMBL/GenBank/DDBJ databases">
        <title>The complete genomes of actinobacterial strains from the NBC collection.</title>
        <authorList>
            <person name="Joergensen T.S."/>
            <person name="Alvarez Arevalo M."/>
            <person name="Sterndorff E.B."/>
            <person name="Faurdal D."/>
            <person name="Vuksanovic O."/>
            <person name="Mourched A.-S."/>
            <person name="Charusanti P."/>
            <person name="Shaw S."/>
            <person name="Blin K."/>
            <person name="Weber T."/>
        </authorList>
    </citation>
    <scope>NUCLEOTIDE SEQUENCE [LARGE SCALE GENOMIC DNA]</scope>
    <source>
        <strain evidence="5 6">NBC 01752</strain>
    </source>
</reference>
<gene>
    <name evidence="5" type="ORF">OHB35_34875</name>
</gene>
<protein>
    <submittedName>
        <fullName evidence="5">Alpha-(1-&gt;3)-arabinofuranosyltransferase family protein</fullName>
    </submittedName>
</protein>
<feature type="compositionally biased region" description="Low complexity" evidence="1">
    <location>
        <begin position="1451"/>
        <end position="1460"/>
    </location>
</feature>
<feature type="transmembrane region" description="Helical" evidence="2">
    <location>
        <begin position="196"/>
        <end position="220"/>
    </location>
</feature>
<dbReference type="Gene3D" id="2.60.120.260">
    <property type="entry name" value="Galactose-binding domain-like"/>
    <property type="match status" value="2"/>
</dbReference>
<feature type="transmembrane region" description="Helical" evidence="2">
    <location>
        <begin position="334"/>
        <end position="356"/>
    </location>
</feature>
<dbReference type="InterPro" id="IPR008979">
    <property type="entry name" value="Galactose-bd-like_sf"/>
</dbReference>
<feature type="compositionally biased region" description="Low complexity" evidence="1">
    <location>
        <begin position="1473"/>
        <end position="1517"/>
    </location>
</feature>
<keyword evidence="2" id="KW-0472">Membrane</keyword>
<dbReference type="Proteomes" id="UP001340816">
    <property type="component" value="Chromosome"/>
</dbReference>